<feature type="transmembrane region" description="Helical" evidence="1">
    <location>
        <begin position="284"/>
        <end position="302"/>
    </location>
</feature>
<keyword evidence="1" id="KW-0812">Transmembrane</keyword>
<evidence type="ECO:0000256" key="1">
    <source>
        <dbReference type="SAM" id="Phobius"/>
    </source>
</evidence>
<feature type="transmembrane region" description="Helical" evidence="1">
    <location>
        <begin position="94"/>
        <end position="112"/>
    </location>
</feature>
<feature type="transmembrane region" description="Helical" evidence="1">
    <location>
        <begin position="204"/>
        <end position="225"/>
    </location>
</feature>
<feature type="transmembrane region" description="Helical" evidence="1">
    <location>
        <begin position="262"/>
        <end position="278"/>
    </location>
</feature>
<proteinExistence type="predicted"/>
<feature type="transmembrane region" description="Helical" evidence="1">
    <location>
        <begin position="307"/>
        <end position="324"/>
    </location>
</feature>
<feature type="transmembrane region" description="Helical" evidence="1">
    <location>
        <begin position="415"/>
        <end position="432"/>
    </location>
</feature>
<dbReference type="Proteomes" id="UP001206895">
    <property type="component" value="Unassembled WGS sequence"/>
</dbReference>
<feature type="transmembrane region" description="Helical" evidence="1">
    <location>
        <begin position="172"/>
        <end position="192"/>
    </location>
</feature>
<evidence type="ECO:0000313" key="2">
    <source>
        <dbReference type="EMBL" id="MCP2176174.1"/>
    </source>
</evidence>
<feature type="transmembrane region" description="Helical" evidence="1">
    <location>
        <begin position="330"/>
        <end position="353"/>
    </location>
</feature>
<reference evidence="2 3" key="1">
    <citation type="submission" date="2022-06" db="EMBL/GenBank/DDBJ databases">
        <title>Genomic Encyclopedia of Archaeal and Bacterial Type Strains, Phase II (KMG-II): from individual species to whole genera.</title>
        <authorList>
            <person name="Goeker M."/>
        </authorList>
    </citation>
    <scope>NUCLEOTIDE SEQUENCE [LARGE SCALE GENOMIC DNA]</scope>
    <source>
        <strain evidence="2 3">DSM 44693</strain>
    </source>
</reference>
<feature type="transmembrane region" description="Helical" evidence="1">
    <location>
        <begin position="67"/>
        <end position="88"/>
    </location>
</feature>
<keyword evidence="1" id="KW-0472">Membrane</keyword>
<comment type="caution">
    <text evidence="2">The sequence shown here is derived from an EMBL/GenBank/DDBJ whole genome shotgun (WGS) entry which is preliminary data.</text>
</comment>
<gene>
    <name evidence="2" type="ORF">LX13_001993</name>
</gene>
<dbReference type="EMBL" id="JAMTCJ010000002">
    <property type="protein sequence ID" value="MCP2176174.1"/>
    <property type="molecule type" value="Genomic_DNA"/>
</dbReference>
<feature type="transmembrane region" description="Helical" evidence="1">
    <location>
        <begin position="41"/>
        <end position="60"/>
    </location>
</feature>
<evidence type="ECO:0000313" key="3">
    <source>
        <dbReference type="Proteomes" id="UP001206895"/>
    </source>
</evidence>
<protein>
    <recommendedName>
        <fullName evidence="4">MFS transporter</fullName>
    </recommendedName>
</protein>
<accession>A0ABT1HD39</accession>
<feature type="transmembrane region" description="Helical" evidence="1">
    <location>
        <begin position="124"/>
        <end position="142"/>
    </location>
</feature>
<keyword evidence="1" id="KW-1133">Transmembrane helix</keyword>
<name>A0ABT1HD39_9NOCA</name>
<feature type="transmembrane region" description="Helical" evidence="1">
    <location>
        <begin position="237"/>
        <end position="255"/>
    </location>
</feature>
<evidence type="ECO:0008006" key="4">
    <source>
        <dbReference type="Google" id="ProtNLM"/>
    </source>
</evidence>
<organism evidence="2 3">
    <name type="scientific">Williamsia maris</name>
    <dbReference type="NCBI Taxonomy" id="72806"/>
    <lineage>
        <taxon>Bacteria</taxon>
        <taxon>Bacillati</taxon>
        <taxon>Actinomycetota</taxon>
        <taxon>Actinomycetes</taxon>
        <taxon>Mycobacteriales</taxon>
        <taxon>Nocardiaceae</taxon>
        <taxon>Williamsia</taxon>
    </lineage>
</organism>
<dbReference type="RefSeq" id="WP_253661188.1">
    <property type="nucleotide sequence ID" value="NZ_BAAAJQ010000001.1"/>
</dbReference>
<keyword evidence="3" id="KW-1185">Reference proteome</keyword>
<sequence>MRSLSAVVAAAVGAAVAVVSLLGPATFQVFDSAFVGSRWGSFFDSSPAFSAAAVLAALVVAVSLRRLVIALVGAAVGLTALAVLAFTMTNEQGIGYPTAIAGGLVLGSLAVVTQPDPSTGGRAGRIGLAAGVVAGFLLAQSVQSSFGGFSGNRRSAEYGVSTLVAMESNPRIATLVGAVVALIALVVYASKIRGTTSVVIGRPDTTVIITGVGVPVAIVLLSFWLNESRSTGGGISPPGWVFGSMAIAIVLAVALVMPGRTGLAWVGAVALVATGAAADVSDVGGVIAVVVAVLIGLGAAAASSRDLPLAGIALLVVVVLFQLVHGDSSVLLAAAGALFVAPIAASYTVAVCVSEPSSSPALTHPAVIATALAACVPLSALRGGADFGWSAYTPLTDAPSDIDHFGFQSATETTVATSVLSLIAAGVVAWVITRRIPSDQEIGPR</sequence>
<feature type="transmembrane region" description="Helical" evidence="1">
    <location>
        <begin position="365"/>
        <end position="385"/>
    </location>
</feature>